<dbReference type="GO" id="GO:0006574">
    <property type="term" value="P:L-valine catabolic process"/>
    <property type="evidence" value="ECO:0007669"/>
    <property type="project" value="TreeGrafter"/>
</dbReference>
<evidence type="ECO:0000259" key="9">
    <source>
        <dbReference type="PROSITE" id="PS50076"/>
    </source>
</evidence>
<dbReference type="InterPro" id="IPR029045">
    <property type="entry name" value="ClpP/crotonase-like_dom_sf"/>
</dbReference>
<evidence type="ECO:0000256" key="6">
    <source>
        <dbReference type="ARBA" id="ARBA00031181"/>
    </source>
</evidence>
<name>A0A507CJ58_9FUNG</name>
<feature type="repeat" description="TPR" evidence="7">
    <location>
        <begin position="44"/>
        <end position="77"/>
    </location>
</feature>
<dbReference type="PROSITE" id="PS00636">
    <property type="entry name" value="DNAJ_1"/>
    <property type="match status" value="1"/>
</dbReference>
<dbReference type="Pfam" id="PF13414">
    <property type="entry name" value="TPR_11"/>
    <property type="match status" value="1"/>
</dbReference>
<dbReference type="EC" id="3.1.2.4" evidence="3"/>
<dbReference type="Proteomes" id="UP000319731">
    <property type="component" value="Unassembled WGS sequence"/>
</dbReference>
<sequence>MTTGEAPISPATSTEFTDFPANEFSDDFPGKSASAAPVDETPLSERLRLEANELYKQGQYGGAAELYSRAIEFDPTNAMLYGNRAAALTMLKQWDDAIKDCREASTLDPEFVKAYIRASKCFLNVGNVNEASHQLELAKSVIAKNPLLRENSVTINRDVKVIEQVRELFANFEKMRAAKDYKGALAQLETAILATDPTIKLSPLSAQSASQSSRLVGADLSGIPLAWRLLRADILVDCRELEEAGRIIAAITTAEPRSSEAITIRARLLFLLDNHQSSIIIQLLQQALSYDPDNRHARALLKQVKALEQLKKEGNDAFQQGKSEEAAAAYTKWLDQDSDSGVGRAKVLSNRATTLSKLGRHAKAVDDVTKSLELLESYSFPGSSEVETSAADLANSSHSSLFLKLYLRRADSYCKLEKYEEALRDYTVADGIKPNDGEILNAIRSVQHTMKAAKRKDYYKILGLERGCSDSEIKKAYRTMALKYHPDKQANLTDAEKEEADTKFKLISEANSVLSDPKKKDLYDQGVDIDGSSASDGQSGMGGFGGGGGFEQDILRAFMQQQQGGGGGFHSQFGGAQFGGGGQSDPFGGFGGFSQGMPRPSSGPSRGPRPQFPPRPRRIAASNMLKAPPRNHPEIANSSAGRRVHMQYRFMASSTPSTPAAPSQKQAEVLHRKMQSARLLVLNRPEALNALNLNMVYTMSPQLEAWEVSDLCKLVILTAVEGKAFCAGGDVKGIVLQAQKGTPEDLAQALKFFEEEYKLNYLIGTFKKPIVAVMNGITMGGGVGLSVHAPFRIATENTLFAMPETGIGLFPDVGGSFFLPRLDGELGVYLGLTGARLKGEEVFMAGVATHFVPAVRLPSLMTRLSELETSDYSVVNLAIEEFAGDAPSLEKWKSWSMGGSIRENIDRCFRFDSVEQIIEELEMVIATASNQQAKVKEWAEKTVSTIKTMSPTSCKVTLSQLRRGRKLDFAQCFQMEYNLCRAFLTTPDFYEGVTTKLITKTNKPNWSPSWKELSKLNESSITKKYFPTRETGAEELALAKRTTFYEYPSKTMSGLPTDDDVERVVRGRGQRSRSISPPTTKKEVLDFFVSSWGHYDAALEGKTSGNLPLVVDISGGFGRGKIGLKEKVTEILERRTDESEKKAGLLWKAFF</sequence>
<dbReference type="InterPro" id="IPR001623">
    <property type="entry name" value="DnaJ_domain"/>
</dbReference>
<dbReference type="PROSITE" id="PS00166">
    <property type="entry name" value="ENOYL_COA_HYDRATASE"/>
    <property type="match status" value="1"/>
</dbReference>
<dbReference type="EMBL" id="QEAO01000001">
    <property type="protein sequence ID" value="TPX38224.1"/>
    <property type="molecule type" value="Genomic_DNA"/>
</dbReference>
<dbReference type="PANTHER" id="PTHR43176">
    <property type="entry name" value="3-HYDROXYISOBUTYRYL-COA HYDROLASE-RELATED"/>
    <property type="match status" value="1"/>
</dbReference>
<dbReference type="SMART" id="SM00271">
    <property type="entry name" value="DnaJ"/>
    <property type="match status" value="1"/>
</dbReference>
<dbReference type="InterPro" id="IPR045004">
    <property type="entry name" value="ECH_dom"/>
</dbReference>
<dbReference type="Pfam" id="PF00226">
    <property type="entry name" value="DnaJ"/>
    <property type="match status" value="1"/>
</dbReference>
<dbReference type="Gene3D" id="1.25.40.10">
    <property type="entry name" value="Tetratricopeptide repeat domain"/>
    <property type="match status" value="3"/>
</dbReference>
<dbReference type="AlphaFoldDB" id="A0A507CJ58"/>
<evidence type="ECO:0000256" key="4">
    <source>
        <dbReference type="ARBA" id="ARBA00022801"/>
    </source>
</evidence>
<dbReference type="Gene3D" id="3.90.226.10">
    <property type="entry name" value="2-enoyl-CoA Hydratase, Chain A, domain 1"/>
    <property type="match status" value="1"/>
</dbReference>
<gene>
    <name evidence="10" type="ORF">SmJEL517_g00019</name>
</gene>
<comment type="catalytic activity">
    <reaction evidence="1">
        <text>3-hydroxy-2-methylpropanoyl-CoA + H2O = 3-hydroxy-2-methylpropanoate + CoA + H(+)</text>
        <dbReference type="Rhea" id="RHEA:20888"/>
        <dbReference type="ChEBI" id="CHEBI:11805"/>
        <dbReference type="ChEBI" id="CHEBI:15377"/>
        <dbReference type="ChEBI" id="CHEBI:15378"/>
        <dbReference type="ChEBI" id="CHEBI:57287"/>
        <dbReference type="ChEBI" id="CHEBI:57340"/>
        <dbReference type="EC" id="3.1.2.4"/>
    </reaction>
</comment>
<dbReference type="FunFam" id="3.90.226.10:FF:000026">
    <property type="entry name" value="3-hydroxyisobutyryl-CoA hydrolase, mitochondrial"/>
    <property type="match status" value="1"/>
</dbReference>
<evidence type="ECO:0000256" key="1">
    <source>
        <dbReference type="ARBA" id="ARBA00001709"/>
    </source>
</evidence>
<evidence type="ECO:0000256" key="2">
    <source>
        <dbReference type="ARBA" id="ARBA00004173"/>
    </source>
</evidence>
<dbReference type="PROSITE" id="PS50005">
    <property type="entry name" value="TPR"/>
    <property type="match status" value="2"/>
</dbReference>
<accession>A0A507CJ58</accession>
<dbReference type="InterPro" id="IPR018376">
    <property type="entry name" value="Enoyl-CoA_hyd/isom_CS"/>
</dbReference>
<protein>
    <recommendedName>
        <fullName evidence="3">3-hydroxyisobutyryl-CoA hydrolase</fullName>
        <ecNumber evidence="3">3.1.2.4</ecNumber>
    </recommendedName>
    <alternativeName>
        <fullName evidence="6">3-hydroxyisobutyryl-coenzyme A hydrolase</fullName>
    </alternativeName>
</protein>
<comment type="subcellular location">
    <subcellularLocation>
        <location evidence="2">Mitochondrion</location>
    </subcellularLocation>
</comment>
<dbReference type="NCBIfam" id="NF004127">
    <property type="entry name" value="PRK05617.1"/>
    <property type="match status" value="1"/>
</dbReference>
<comment type="caution">
    <text evidence="10">The sequence shown here is derived from an EMBL/GenBank/DDBJ whole genome shotgun (WGS) entry which is preliminary data.</text>
</comment>
<feature type="compositionally biased region" description="Gly residues" evidence="8">
    <location>
        <begin position="576"/>
        <end position="594"/>
    </location>
</feature>
<dbReference type="OrthoDB" id="1737613at2759"/>
<dbReference type="InterPro" id="IPR036869">
    <property type="entry name" value="J_dom_sf"/>
</dbReference>
<dbReference type="InterPro" id="IPR019734">
    <property type="entry name" value="TPR_rpt"/>
</dbReference>
<evidence type="ECO:0000256" key="8">
    <source>
        <dbReference type="SAM" id="MobiDB-lite"/>
    </source>
</evidence>
<dbReference type="CDD" id="cd06558">
    <property type="entry name" value="crotonase-like"/>
    <property type="match status" value="1"/>
</dbReference>
<dbReference type="PRINTS" id="PR00625">
    <property type="entry name" value="JDOMAIN"/>
</dbReference>
<dbReference type="CDD" id="cd06257">
    <property type="entry name" value="DnaJ"/>
    <property type="match status" value="1"/>
</dbReference>
<evidence type="ECO:0000256" key="5">
    <source>
        <dbReference type="ARBA" id="ARBA00023128"/>
    </source>
</evidence>
<evidence type="ECO:0000313" key="11">
    <source>
        <dbReference type="Proteomes" id="UP000319731"/>
    </source>
</evidence>
<dbReference type="SMART" id="SM00028">
    <property type="entry name" value="TPR"/>
    <property type="match status" value="6"/>
</dbReference>
<dbReference type="Gene3D" id="1.10.287.110">
    <property type="entry name" value="DnaJ domain"/>
    <property type="match status" value="1"/>
</dbReference>
<dbReference type="SUPFAM" id="SSF46565">
    <property type="entry name" value="Chaperone J-domain"/>
    <property type="match status" value="1"/>
</dbReference>
<dbReference type="PANTHER" id="PTHR43176:SF3">
    <property type="entry name" value="3-HYDROXYISOBUTYRYL-COA HYDROLASE, MITOCHONDRIAL"/>
    <property type="match status" value="1"/>
</dbReference>
<keyword evidence="5" id="KW-0496">Mitochondrion</keyword>
<dbReference type="RefSeq" id="XP_031027939.1">
    <property type="nucleotide sequence ID" value="XM_031165949.1"/>
</dbReference>
<keyword evidence="7" id="KW-0802">TPR repeat</keyword>
<keyword evidence="4" id="KW-0378">Hydrolase</keyword>
<keyword evidence="11" id="KW-1185">Reference proteome</keyword>
<evidence type="ECO:0000256" key="7">
    <source>
        <dbReference type="PROSITE-ProRule" id="PRU00339"/>
    </source>
</evidence>
<feature type="region of interest" description="Disordered" evidence="8">
    <location>
        <begin position="1"/>
        <end position="25"/>
    </location>
</feature>
<proteinExistence type="predicted"/>
<dbReference type="GeneID" id="42001246"/>
<dbReference type="PROSITE" id="PS50076">
    <property type="entry name" value="DNAJ_2"/>
    <property type="match status" value="1"/>
</dbReference>
<evidence type="ECO:0000256" key="3">
    <source>
        <dbReference type="ARBA" id="ARBA00011915"/>
    </source>
</evidence>
<dbReference type="InterPro" id="IPR032259">
    <property type="entry name" value="HIBYL-CoA-H"/>
</dbReference>
<evidence type="ECO:0000313" key="10">
    <source>
        <dbReference type="EMBL" id="TPX38224.1"/>
    </source>
</evidence>
<dbReference type="SUPFAM" id="SSF52096">
    <property type="entry name" value="ClpP/crotonase"/>
    <property type="match status" value="1"/>
</dbReference>
<reference evidence="10 11" key="1">
    <citation type="journal article" date="2019" name="Sci. Rep.">
        <title>Comparative genomics of chytrid fungi reveal insights into the obligate biotrophic and pathogenic lifestyle of Synchytrium endobioticum.</title>
        <authorList>
            <person name="van de Vossenberg B.T.L.H."/>
            <person name="Warris S."/>
            <person name="Nguyen H.D.T."/>
            <person name="van Gent-Pelzer M.P.E."/>
            <person name="Joly D.L."/>
            <person name="van de Geest H.C."/>
            <person name="Bonants P.J.M."/>
            <person name="Smith D.S."/>
            <person name="Levesque C.A."/>
            <person name="van der Lee T.A.J."/>
        </authorList>
    </citation>
    <scope>NUCLEOTIDE SEQUENCE [LARGE SCALE GENOMIC DNA]</scope>
    <source>
        <strain evidence="10 11">JEL517</strain>
    </source>
</reference>
<dbReference type="Pfam" id="PF16113">
    <property type="entry name" value="ECH_2"/>
    <property type="match status" value="1"/>
</dbReference>
<dbReference type="GO" id="GO:0003860">
    <property type="term" value="F:3-hydroxyisobutyryl-CoA hydrolase activity"/>
    <property type="evidence" value="ECO:0007669"/>
    <property type="project" value="UniProtKB-EC"/>
</dbReference>
<dbReference type="GO" id="GO:0005739">
    <property type="term" value="C:mitochondrion"/>
    <property type="evidence" value="ECO:0007669"/>
    <property type="project" value="UniProtKB-SubCell"/>
</dbReference>
<dbReference type="SUPFAM" id="SSF48452">
    <property type="entry name" value="TPR-like"/>
    <property type="match status" value="2"/>
</dbReference>
<feature type="domain" description="J" evidence="9">
    <location>
        <begin position="457"/>
        <end position="527"/>
    </location>
</feature>
<feature type="compositionally biased region" description="Low complexity" evidence="8">
    <location>
        <begin position="595"/>
        <end position="609"/>
    </location>
</feature>
<dbReference type="InterPro" id="IPR011990">
    <property type="entry name" value="TPR-like_helical_dom_sf"/>
</dbReference>
<organism evidence="10 11">
    <name type="scientific">Synchytrium microbalum</name>
    <dbReference type="NCBI Taxonomy" id="1806994"/>
    <lineage>
        <taxon>Eukaryota</taxon>
        <taxon>Fungi</taxon>
        <taxon>Fungi incertae sedis</taxon>
        <taxon>Chytridiomycota</taxon>
        <taxon>Chytridiomycota incertae sedis</taxon>
        <taxon>Chytridiomycetes</taxon>
        <taxon>Synchytriales</taxon>
        <taxon>Synchytriaceae</taxon>
        <taxon>Synchytrium</taxon>
    </lineage>
</organism>
<feature type="region of interest" description="Disordered" evidence="8">
    <location>
        <begin position="574"/>
        <end position="616"/>
    </location>
</feature>
<dbReference type="InterPro" id="IPR018253">
    <property type="entry name" value="DnaJ_domain_CS"/>
</dbReference>
<dbReference type="STRING" id="1806994.A0A507CJ58"/>
<feature type="repeat" description="TPR" evidence="7">
    <location>
        <begin position="403"/>
        <end position="436"/>
    </location>
</feature>